<reference evidence="1 2" key="1">
    <citation type="journal article" date="2007" name="Genome Res.">
        <title>Genome characteristics of facultatively symbiotic Frankia sp. strains reflect host range and host plant biogeography.</title>
        <authorList>
            <person name="Normand P."/>
            <person name="Lapierre P."/>
            <person name="Tisa L.S."/>
            <person name="Gogarten J.P."/>
            <person name="Alloisio N."/>
            <person name="Bagnarol E."/>
            <person name="Bassi C.A."/>
            <person name="Berry A.M."/>
            <person name="Bickhart D.M."/>
            <person name="Choisne N."/>
            <person name="Couloux A."/>
            <person name="Cournoyer B."/>
            <person name="Cruveiller S."/>
            <person name="Daubin V."/>
            <person name="Demange N."/>
            <person name="Francino M.P."/>
            <person name="Goltsman E."/>
            <person name="Huang Y."/>
            <person name="Kopp O.R."/>
            <person name="Labarre L."/>
            <person name="Lapidus A."/>
            <person name="Lavire C."/>
            <person name="Marechal J."/>
            <person name="Martinez M."/>
            <person name="Mastronunzio J.E."/>
            <person name="Mullin B.C."/>
            <person name="Niemann J."/>
            <person name="Pujic P."/>
            <person name="Rawnsley T."/>
            <person name="Rouy Z."/>
            <person name="Schenowitz C."/>
            <person name="Sellstedt A."/>
            <person name="Tavares F."/>
            <person name="Tomkins J.P."/>
            <person name="Vallenet D."/>
            <person name="Valverde C."/>
            <person name="Wall L.G."/>
            <person name="Wang Y."/>
            <person name="Medigue C."/>
            <person name="Benson D.R."/>
        </authorList>
    </citation>
    <scope>NUCLEOTIDE SEQUENCE [LARGE SCALE GENOMIC DNA]</scope>
    <source>
        <strain evidence="2">DSM 45986 / CECT 9034 / ACN14a</strain>
    </source>
</reference>
<organism evidence="1 2">
    <name type="scientific">Frankia alni (strain DSM 45986 / CECT 9034 / ACN14a)</name>
    <dbReference type="NCBI Taxonomy" id="326424"/>
    <lineage>
        <taxon>Bacteria</taxon>
        <taxon>Bacillati</taxon>
        <taxon>Actinomycetota</taxon>
        <taxon>Actinomycetes</taxon>
        <taxon>Frankiales</taxon>
        <taxon>Frankiaceae</taxon>
        <taxon>Frankia</taxon>
    </lineage>
</organism>
<sequence length="74" mass="8202">MTIHRKGTPFASTTVALCYAQDLPSIRRGPIGQRAPVVAASRFQRGYRGRPHEVRVSAAGSWTEHTVWELTLPT</sequence>
<keyword evidence="2" id="KW-1185">Reference proteome</keyword>
<dbReference type="EMBL" id="CT573213">
    <property type="protein sequence ID" value="CAJ59474.1"/>
    <property type="molecule type" value="Genomic_DNA"/>
</dbReference>
<accession>Q0RSI8</accession>
<protein>
    <submittedName>
        <fullName evidence="1">Uncharacterized protein</fullName>
    </submittedName>
</protein>
<gene>
    <name evidence="1" type="ordered locus">FRAAL0805</name>
</gene>
<dbReference type="Proteomes" id="UP000000657">
    <property type="component" value="Chromosome"/>
</dbReference>
<dbReference type="HOGENOM" id="CLU_2682396_0_0_11"/>
<evidence type="ECO:0000313" key="1">
    <source>
        <dbReference type="EMBL" id="CAJ59474.1"/>
    </source>
</evidence>
<dbReference type="STRING" id="326424.FRAAL0805"/>
<evidence type="ECO:0000313" key="2">
    <source>
        <dbReference type="Proteomes" id="UP000000657"/>
    </source>
</evidence>
<dbReference type="KEGG" id="fal:FRAAL0805"/>
<proteinExistence type="predicted"/>
<dbReference type="AlphaFoldDB" id="Q0RSI8"/>
<name>Q0RSI8_FRAAA</name>